<evidence type="ECO:0000256" key="1">
    <source>
        <dbReference type="ARBA" id="ARBA00004141"/>
    </source>
</evidence>
<evidence type="ECO:0000313" key="8">
    <source>
        <dbReference type="Proteomes" id="UP000060016"/>
    </source>
</evidence>
<feature type="transmembrane region" description="Helical" evidence="5">
    <location>
        <begin position="52"/>
        <end position="70"/>
    </location>
</feature>
<accession>A0A0K1RAA9</accession>
<dbReference type="Pfam" id="PF01957">
    <property type="entry name" value="NfeD"/>
    <property type="match status" value="1"/>
</dbReference>
<evidence type="ECO:0000259" key="6">
    <source>
        <dbReference type="Pfam" id="PF01957"/>
    </source>
</evidence>
<evidence type="ECO:0000256" key="3">
    <source>
        <dbReference type="ARBA" id="ARBA00022989"/>
    </source>
</evidence>
<dbReference type="PANTHER" id="PTHR33507">
    <property type="entry name" value="INNER MEMBRANE PROTEIN YBBJ"/>
    <property type="match status" value="1"/>
</dbReference>
<dbReference type="GO" id="GO:0005886">
    <property type="term" value="C:plasma membrane"/>
    <property type="evidence" value="ECO:0007669"/>
    <property type="project" value="TreeGrafter"/>
</dbReference>
<dbReference type="EMBL" id="CP012342">
    <property type="protein sequence ID" value="AKV58360.1"/>
    <property type="molecule type" value="Genomic_DNA"/>
</dbReference>
<dbReference type="AlphaFoldDB" id="A0A0K1RAA9"/>
<evidence type="ECO:0000256" key="2">
    <source>
        <dbReference type="ARBA" id="ARBA00022692"/>
    </source>
</evidence>
<proteinExistence type="predicted"/>
<dbReference type="STRING" id="156976.AK829_03345"/>
<dbReference type="KEGG" id="crie:AK829_03345"/>
<dbReference type="PATRIC" id="fig|156976.3.peg.660"/>
<keyword evidence="8" id="KW-1185">Reference proteome</keyword>
<organism evidence="7 8">
    <name type="scientific">Corynebacterium riegelii</name>
    <dbReference type="NCBI Taxonomy" id="156976"/>
    <lineage>
        <taxon>Bacteria</taxon>
        <taxon>Bacillati</taxon>
        <taxon>Actinomycetota</taxon>
        <taxon>Actinomycetes</taxon>
        <taxon>Mycobacteriales</taxon>
        <taxon>Corynebacteriaceae</taxon>
        <taxon>Corynebacterium</taxon>
    </lineage>
</organism>
<comment type="subcellular location">
    <subcellularLocation>
        <location evidence="1">Membrane</location>
        <topology evidence="1">Multi-pass membrane protein</topology>
    </subcellularLocation>
</comment>
<dbReference type="InterPro" id="IPR012340">
    <property type="entry name" value="NA-bd_OB-fold"/>
</dbReference>
<keyword evidence="2 5" id="KW-0812">Transmembrane</keyword>
<sequence>MAAMGPLIWFAAAAVLAILEVFVGEMTLLMIAAGALTTAGFSLIGIPPAAEVAIFAASSAAFWFFLRPYLRRRLESPKTYDESPRALVGSRAEVVEEITPVGGQVRFDGSIWSARALDPGETYTVGDVVTVSAIDGPVAVVWKD</sequence>
<gene>
    <name evidence="7" type="ORF">AK829_03345</name>
</gene>
<keyword evidence="3 5" id="KW-1133">Transmembrane helix</keyword>
<dbReference type="Gene3D" id="2.40.50.140">
    <property type="entry name" value="Nucleic acid-binding proteins"/>
    <property type="match status" value="1"/>
</dbReference>
<dbReference type="PANTHER" id="PTHR33507:SF3">
    <property type="entry name" value="INNER MEMBRANE PROTEIN YBBJ"/>
    <property type="match status" value="1"/>
</dbReference>
<reference evidence="7 8" key="1">
    <citation type="submission" date="2015-08" db="EMBL/GenBank/DDBJ databases">
        <authorList>
            <person name="Babu N.S."/>
            <person name="Beckwith C.J."/>
            <person name="Beseler K.G."/>
            <person name="Brison A."/>
            <person name="Carone J.V."/>
            <person name="Caskin T.P."/>
            <person name="Diamond M."/>
            <person name="Durham M.E."/>
            <person name="Foxe J.M."/>
            <person name="Go M."/>
            <person name="Henderson B.A."/>
            <person name="Jones I.B."/>
            <person name="McGettigan J.A."/>
            <person name="Micheletti S.J."/>
            <person name="Nasrallah M.E."/>
            <person name="Ortiz D."/>
            <person name="Piller C.R."/>
            <person name="Privatt S.R."/>
            <person name="Schneider S.L."/>
            <person name="Sharp S."/>
            <person name="Smith T.C."/>
            <person name="Stanton J.D."/>
            <person name="Ullery H.E."/>
            <person name="Wilson R.J."/>
            <person name="Serrano M.G."/>
            <person name="Buck G."/>
            <person name="Lee V."/>
            <person name="Wang Y."/>
            <person name="Carvalho R."/>
            <person name="Voegtly L."/>
            <person name="Shi R."/>
            <person name="Duckworth R."/>
            <person name="Johnson A."/>
            <person name="Loviza R."/>
            <person name="Walstead R."/>
            <person name="Shah Z."/>
            <person name="Kiflezghi M."/>
            <person name="Wade K."/>
            <person name="Ball S.L."/>
            <person name="Bradley K.W."/>
            <person name="Asai D.J."/>
            <person name="Bowman C.A."/>
            <person name="Russell D.A."/>
            <person name="Pope W.H."/>
            <person name="Jacobs-Sera D."/>
            <person name="Hendrix R.W."/>
            <person name="Hatfull G.F."/>
        </authorList>
    </citation>
    <scope>NUCLEOTIDE SEQUENCE [LARGE SCALE GENOMIC DNA]</scope>
    <source>
        <strain evidence="7 8">PUDD_83A45</strain>
    </source>
</reference>
<keyword evidence="4 5" id="KW-0472">Membrane</keyword>
<feature type="domain" description="NfeD-like C-terminal" evidence="6">
    <location>
        <begin position="86"/>
        <end position="143"/>
    </location>
</feature>
<dbReference type="InterPro" id="IPR002810">
    <property type="entry name" value="NfeD-like_C"/>
</dbReference>
<evidence type="ECO:0000313" key="7">
    <source>
        <dbReference type="EMBL" id="AKV58360.1"/>
    </source>
</evidence>
<dbReference type="SUPFAM" id="SSF141322">
    <property type="entry name" value="NfeD domain-like"/>
    <property type="match status" value="1"/>
</dbReference>
<dbReference type="InterPro" id="IPR052165">
    <property type="entry name" value="Membrane_assoc_protease"/>
</dbReference>
<protein>
    <recommendedName>
        <fullName evidence="6">NfeD-like C-terminal domain-containing protein</fullName>
    </recommendedName>
</protein>
<evidence type="ECO:0000256" key="5">
    <source>
        <dbReference type="SAM" id="Phobius"/>
    </source>
</evidence>
<name>A0A0K1RAA9_9CORY</name>
<evidence type="ECO:0000256" key="4">
    <source>
        <dbReference type="ARBA" id="ARBA00023136"/>
    </source>
</evidence>
<dbReference type="Proteomes" id="UP000060016">
    <property type="component" value="Chromosome"/>
</dbReference>
<feature type="transmembrane region" description="Helical" evidence="5">
    <location>
        <begin position="6"/>
        <end position="23"/>
    </location>
</feature>